<dbReference type="InterPro" id="IPR043502">
    <property type="entry name" value="DNA/RNA_pol_sf"/>
</dbReference>
<reference evidence="2 3" key="1">
    <citation type="journal article" date="2019" name="PLoS Pathog.">
        <title>Genome sequence of the bovine parasite Schistosoma bovis Tanzania.</title>
        <authorList>
            <person name="Oey H."/>
            <person name="Zakrzewski M."/>
            <person name="Gobert G."/>
            <person name="Gravermann K."/>
            <person name="Stoye J."/>
            <person name="Jones M."/>
            <person name="Mcmanus D."/>
            <person name="Krause L."/>
        </authorList>
    </citation>
    <scope>NUCLEOTIDE SEQUENCE [LARGE SCALE GENOMIC DNA]</scope>
    <source>
        <strain evidence="2 3">TAN1997</strain>
    </source>
</reference>
<organism evidence="2 3">
    <name type="scientific">Schistosoma bovis</name>
    <name type="common">Blood fluke</name>
    <dbReference type="NCBI Taxonomy" id="6184"/>
    <lineage>
        <taxon>Eukaryota</taxon>
        <taxon>Metazoa</taxon>
        <taxon>Spiralia</taxon>
        <taxon>Lophotrochozoa</taxon>
        <taxon>Platyhelminthes</taxon>
        <taxon>Trematoda</taxon>
        <taxon>Digenea</taxon>
        <taxon>Strigeidida</taxon>
        <taxon>Schistosomatoidea</taxon>
        <taxon>Schistosomatidae</taxon>
        <taxon>Schistosoma</taxon>
    </lineage>
</organism>
<dbReference type="PANTHER" id="PTHR19446">
    <property type="entry name" value="REVERSE TRANSCRIPTASES"/>
    <property type="match status" value="1"/>
</dbReference>
<dbReference type="InterPro" id="IPR043128">
    <property type="entry name" value="Rev_trsase/Diguanyl_cyclase"/>
</dbReference>
<dbReference type="PROSITE" id="PS50878">
    <property type="entry name" value="RT_POL"/>
    <property type="match status" value="1"/>
</dbReference>
<dbReference type="Pfam" id="PF00078">
    <property type="entry name" value="RVT_1"/>
    <property type="match status" value="1"/>
</dbReference>
<proteinExistence type="predicted"/>
<dbReference type="SUPFAM" id="SSF56672">
    <property type="entry name" value="DNA/RNA polymerases"/>
    <property type="match status" value="1"/>
</dbReference>
<evidence type="ECO:0000259" key="1">
    <source>
        <dbReference type="PROSITE" id="PS50878"/>
    </source>
</evidence>
<dbReference type="InterPro" id="IPR000477">
    <property type="entry name" value="RT_dom"/>
</dbReference>
<dbReference type="EMBL" id="QMKO01004597">
    <property type="protein sequence ID" value="RTG80039.1"/>
    <property type="molecule type" value="Genomic_DNA"/>
</dbReference>
<keyword evidence="3" id="KW-1185">Reference proteome</keyword>
<dbReference type="Proteomes" id="UP000290809">
    <property type="component" value="Unassembled WGS sequence"/>
</dbReference>
<dbReference type="Gene3D" id="3.30.70.270">
    <property type="match status" value="1"/>
</dbReference>
<evidence type="ECO:0000313" key="2">
    <source>
        <dbReference type="EMBL" id="RTG80039.1"/>
    </source>
</evidence>
<dbReference type="AlphaFoldDB" id="A0A430PX95"/>
<dbReference type="STRING" id="6184.A0A430PX95"/>
<gene>
    <name evidence="2" type="ORF">DC041_0004182</name>
</gene>
<feature type="domain" description="Reverse transcriptase" evidence="1">
    <location>
        <begin position="61"/>
        <end position="332"/>
    </location>
</feature>
<name>A0A430PX95_SCHBO</name>
<comment type="caution">
    <text evidence="2">The sequence shown here is derived from an EMBL/GenBank/DDBJ whole genome shotgun (WGS) entry which is preliminary data.</text>
</comment>
<dbReference type="CDD" id="cd01650">
    <property type="entry name" value="RT_nLTR_like"/>
    <property type="match status" value="1"/>
</dbReference>
<feature type="non-terminal residue" evidence="2">
    <location>
        <position position="1"/>
    </location>
</feature>
<accession>A0A430PX95</accession>
<protein>
    <recommendedName>
        <fullName evidence="1">Reverse transcriptase domain-containing protein</fullName>
    </recommendedName>
</protein>
<evidence type="ECO:0000313" key="3">
    <source>
        <dbReference type="Proteomes" id="UP000290809"/>
    </source>
</evidence>
<sequence length="332" mass="36419">TDDRPVTSRLPSNWSLIEPITTLEVCAALRNMGKSAPGPDGISPRVLNKRKTERITAFLNLILALEQVPAHLNLARIVFIPKCDAPLSPEDYRPISITPVIVRCLHSILAKRWSAVVPHLHSQLAFMKRDGCMEGVVCVHAVLQEAQITKRNMVMCSIDIAKAFDSVSHDTIKRAAKSYGAPEPLLSYIANCYNSSQALIHGKITKVGKGVRQGDPLSPLLFIMCMDEVVQHSSREHGAKMGGQKVDSILFADDMMIFAETTAGMQHKLDQLCVKLHQAGLNINVRKSSSLTMVANGKCKTICVVPHVYKIGGVSLGLINVTTCFKYLGIWL</sequence>